<sequence length="587" mass="63352">MKANQKPPVILPVKRSRLLVGLLLLGFAGLAGRAAYLQGMHNGFLQQKGESRYGRVLEMNANRGMITDRYGKPLAISTPVESVWLSPQDVVATPEQLSRLADLIDMNAGELHKRLDGLAGVSQGSRATSRRDFVYLKRHLSPAVAAGVVELKIPGIFLKREYRRYYPAGDLTSHVLGFTDLDDKGQEGIELAWQDELAGKPGSRRVIKDRKGHIIEDVESIRAPKPGQNMALSIDSKIQYLAYRELKQAVETHKAKAGGLVALDVKTGEVLALVNLPTYNPNNRSNRNSAQSRNRAVTDMFEPGSTLKPFTVAAALEAGRITPDTVFQTAPGSFTIGKATIRDAHRTEALTVTQVIQKSSNVGSAKIALSLPPQTLWEMLNGAGFGELPGSGFPGEVSGKLRPYKTWRPIEQATMSYGHGIAVSLMQLARAYMIFAAEGEIKPVSLLKLDSPPVSKRAISRDTALAVSRMLEMVAQPGGTAPQAQVSGYRVAGKTGTAHKLEGRGYAKNRYLSTFVGYAPVSNPRYVIAVMLDEPSAGQYYGGTVAAPVFSRVMHGILHMQNVPHDAPGGNMTSLTAAPPKGNKGDV</sequence>
<protein>
    <recommendedName>
        <fullName evidence="16">Peptidoglycan D,D-transpeptidase FtsI</fullName>
        <ecNumber evidence="16">3.4.16.4</ecNumber>
    </recommendedName>
    <alternativeName>
        <fullName evidence="16">Penicillin-binding protein 3</fullName>
        <shortName evidence="16">PBP-3</shortName>
    </alternativeName>
</protein>
<evidence type="ECO:0000256" key="8">
    <source>
        <dbReference type="ARBA" id="ARBA00022801"/>
    </source>
</evidence>
<dbReference type="GO" id="GO:0008955">
    <property type="term" value="F:peptidoglycan glycosyltransferase activity"/>
    <property type="evidence" value="ECO:0007669"/>
    <property type="project" value="InterPro"/>
</dbReference>
<keyword evidence="15 16" id="KW-0961">Cell wall biogenesis/degradation</keyword>
<evidence type="ECO:0000256" key="12">
    <source>
        <dbReference type="ARBA" id="ARBA00023136"/>
    </source>
</evidence>
<comment type="function">
    <text evidence="16">Catalyzes cross-linking of the peptidoglycan cell wall at the division septum.</text>
</comment>
<dbReference type="GO" id="GO:0006508">
    <property type="term" value="P:proteolysis"/>
    <property type="evidence" value="ECO:0007669"/>
    <property type="project" value="UniProtKB-KW"/>
</dbReference>
<dbReference type="Pfam" id="PF03717">
    <property type="entry name" value="PBP_dimer"/>
    <property type="match status" value="1"/>
</dbReference>
<keyword evidence="7 16" id="KW-0812">Transmembrane</keyword>
<comment type="catalytic activity">
    <reaction evidence="16">
        <text>Preferential cleavage: (Ac)2-L-Lys-D-Ala-|-D-Ala. Also transpeptidation of peptidyl-alanyl moieties that are N-acyl substituents of D-alanine.</text>
        <dbReference type="EC" id="3.4.16.4"/>
    </reaction>
</comment>
<dbReference type="SUPFAM" id="SSF56601">
    <property type="entry name" value="beta-lactamase/transpeptidase-like"/>
    <property type="match status" value="1"/>
</dbReference>
<keyword evidence="2 16" id="KW-1003">Cell membrane</keyword>
<evidence type="ECO:0000256" key="3">
    <source>
        <dbReference type="ARBA" id="ARBA00022519"/>
    </source>
</evidence>
<evidence type="ECO:0000256" key="11">
    <source>
        <dbReference type="ARBA" id="ARBA00022989"/>
    </source>
</evidence>
<keyword evidence="4 16" id="KW-0132">Cell division</keyword>
<dbReference type="InterPro" id="IPR036138">
    <property type="entry name" value="PBP_dimer_sf"/>
</dbReference>
<evidence type="ECO:0000256" key="16">
    <source>
        <dbReference type="HAMAP-Rule" id="MF_02080"/>
    </source>
</evidence>
<evidence type="ECO:0000313" key="21">
    <source>
        <dbReference type="Proteomes" id="UP000183898"/>
    </source>
</evidence>
<keyword evidence="6 16" id="KW-0645">Protease</keyword>
<dbReference type="GO" id="GO:0008360">
    <property type="term" value="P:regulation of cell shape"/>
    <property type="evidence" value="ECO:0007669"/>
    <property type="project" value="UniProtKB-KW"/>
</dbReference>
<keyword evidence="8 16" id="KW-0378">Hydrolase</keyword>
<dbReference type="Proteomes" id="UP000183898">
    <property type="component" value="Unassembled WGS sequence"/>
</dbReference>
<dbReference type="GO" id="GO:0071555">
    <property type="term" value="P:cell wall organization"/>
    <property type="evidence" value="ECO:0007669"/>
    <property type="project" value="UniProtKB-KW"/>
</dbReference>
<evidence type="ECO:0000256" key="4">
    <source>
        <dbReference type="ARBA" id="ARBA00022618"/>
    </source>
</evidence>
<reference evidence="20 21" key="1">
    <citation type="submission" date="2016-10" db="EMBL/GenBank/DDBJ databases">
        <authorList>
            <person name="de Groot N.N."/>
        </authorList>
    </citation>
    <scope>NUCLEOTIDE SEQUENCE [LARGE SCALE GENOMIC DNA]</scope>
    <source>
        <strain evidence="20 21">Nl18</strain>
    </source>
</reference>
<dbReference type="PANTHER" id="PTHR30627:SF1">
    <property type="entry name" value="PEPTIDOGLYCAN D,D-TRANSPEPTIDASE FTSI"/>
    <property type="match status" value="1"/>
</dbReference>
<keyword evidence="9 16" id="KW-0133">Cell shape</keyword>
<evidence type="ECO:0000256" key="13">
    <source>
        <dbReference type="ARBA" id="ARBA00023210"/>
    </source>
</evidence>
<dbReference type="InterPro" id="IPR037532">
    <property type="entry name" value="FtsI_transpept"/>
</dbReference>
<dbReference type="GO" id="GO:0009252">
    <property type="term" value="P:peptidoglycan biosynthetic process"/>
    <property type="evidence" value="ECO:0007669"/>
    <property type="project" value="UniProtKB-UniRule"/>
</dbReference>
<accession>A0A1H8MUM8</accession>
<feature type="region of interest" description="Disordered" evidence="17">
    <location>
        <begin position="565"/>
        <end position="587"/>
    </location>
</feature>
<dbReference type="InterPro" id="IPR005311">
    <property type="entry name" value="PBP_dimer"/>
</dbReference>
<dbReference type="PANTHER" id="PTHR30627">
    <property type="entry name" value="PEPTIDOGLYCAN D,D-TRANSPEPTIDASE"/>
    <property type="match status" value="1"/>
</dbReference>
<organism evidence="20 21">
    <name type="scientific">Nitrosospira multiformis</name>
    <dbReference type="NCBI Taxonomy" id="1231"/>
    <lineage>
        <taxon>Bacteria</taxon>
        <taxon>Pseudomonadati</taxon>
        <taxon>Pseudomonadota</taxon>
        <taxon>Betaproteobacteria</taxon>
        <taxon>Nitrosomonadales</taxon>
        <taxon>Nitrosomonadaceae</taxon>
        <taxon>Nitrosospira</taxon>
    </lineage>
</organism>
<gene>
    <name evidence="16" type="primary">ftsI</name>
    <name evidence="20" type="ORF">SAMN05216404_11411</name>
</gene>
<dbReference type="Gene3D" id="3.90.1310.10">
    <property type="entry name" value="Penicillin-binding protein 2a (Domain 2)"/>
    <property type="match status" value="1"/>
</dbReference>
<keyword evidence="11 16" id="KW-1133">Transmembrane helix</keyword>
<comment type="similarity">
    <text evidence="16">Belongs to the transpeptidase family. FtsI subfamily.</text>
</comment>
<keyword evidence="10 16" id="KW-0573">Peptidoglycan synthesis</keyword>
<feature type="domain" description="Penicillin-binding protein dimerisation" evidence="19">
    <location>
        <begin position="60"/>
        <end position="217"/>
    </location>
</feature>
<dbReference type="InterPro" id="IPR012338">
    <property type="entry name" value="Beta-lactam/transpept-like"/>
</dbReference>
<name>A0A1H8MUM8_9PROT</name>
<dbReference type="Gene3D" id="3.40.710.10">
    <property type="entry name" value="DD-peptidase/beta-lactamase superfamily"/>
    <property type="match status" value="1"/>
</dbReference>
<dbReference type="GO" id="GO:0008658">
    <property type="term" value="F:penicillin binding"/>
    <property type="evidence" value="ECO:0007669"/>
    <property type="project" value="InterPro"/>
</dbReference>
<comment type="pathway">
    <text evidence="16">Cell wall biogenesis; peptidoglycan biosynthesis.</text>
</comment>
<dbReference type="GO" id="GO:0009002">
    <property type="term" value="F:serine-type D-Ala-D-Ala carboxypeptidase activity"/>
    <property type="evidence" value="ECO:0007669"/>
    <property type="project" value="UniProtKB-UniRule"/>
</dbReference>
<evidence type="ECO:0000313" key="20">
    <source>
        <dbReference type="EMBL" id="SEO21181.1"/>
    </source>
</evidence>
<dbReference type="GO" id="GO:0043093">
    <property type="term" value="P:FtsZ-dependent cytokinesis"/>
    <property type="evidence" value="ECO:0007669"/>
    <property type="project" value="UniProtKB-UniRule"/>
</dbReference>
<evidence type="ECO:0000256" key="1">
    <source>
        <dbReference type="ARBA" id="ARBA00004370"/>
    </source>
</evidence>
<dbReference type="Pfam" id="PF00905">
    <property type="entry name" value="Transpeptidase"/>
    <property type="match status" value="1"/>
</dbReference>
<evidence type="ECO:0000256" key="14">
    <source>
        <dbReference type="ARBA" id="ARBA00023306"/>
    </source>
</evidence>
<evidence type="ECO:0000256" key="15">
    <source>
        <dbReference type="ARBA" id="ARBA00023316"/>
    </source>
</evidence>
<feature type="domain" description="Penicillin-binding protein transpeptidase" evidence="18">
    <location>
        <begin position="258"/>
        <end position="554"/>
    </location>
</feature>
<keyword evidence="12 16" id="KW-0472">Membrane</keyword>
<dbReference type="SUPFAM" id="SSF56519">
    <property type="entry name" value="Penicillin binding protein dimerisation domain"/>
    <property type="match status" value="1"/>
</dbReference>
<evidence type="ECO:0000259" key="19">
    <source>
        <dbReference type="Pfam" id="PF03717"/>
    </source>
</evidence>
<evidence type="ECO:0000256" key="7">
    <source>
        <dbReference type="ARBA" id="ARBA00022692"/>
    </source>
</evidence>
<evidence type="ECO:0000259" key="18">
    <source>
        <dbReference type="Pfam" id="PF00905"/>
    </source>
</evidence>
<feature type="active site" description="Acyl-ester intermediate" evidence="16">
    <location>
        <position position="305"/>
    </location>
</feature>
<dbReference type="UniPathway" id="UPA00219"/>
<dbReference type="GO" id="GO:0000917">
    <property type="term" value="P:division septum assembly"/>
    <property type="evidence" value="ECO:0007669"/>
    <property type="project" value="UniProtKB-KW"/>
</dbReference>
<keyword evidence="5 16" id="KW-0121">Carboxypeptidase</keyword>
<dbReference type="EC" id="3.4.16.4" evidence="16"/>
<dbReference type="HAMAP" id="MF_02080">
    <property type="entry name" value="FtsI_transpept"/>
    <property type="match status" value="1"/>
</dbReference>
<keyword evidence="13 16" id="KW-0717">Septation</keyword>
<evidence type="ECO:0000256" key="2">
    <source>
        <dbReference type="ARBA" id="ARBA00022475"/>
    </source>
</evidence>
<evidence type="ECO:0000256" key="6">
    <source>
        <dbReference type="ARBA" id="ARBA00022670"/>
    </source>
</evidence>
<keyword evidence="3 16" id="KW-0997">Cell inner membrane</keyword>
<dbReference type="Gene3D" id="3.30.450.330">
    <property type="match status" value="1"/>
</dbReference>
<dbReference type="RefSeq" id="WP_074748584.1">
    <property type="nucleotide sequence ID" value="NZ_FOCT01000014.1"/>
</dbReference>
<evidence type="ECO:0000256" key="10">
    <source>
        <dbReference type="ARBA" id="ARBA00022984"/>
    </source>
</evidence>
<dbReference type="InterPro" id="IPR050515">
    <property type="entry name" value="Beta-lactam/transpept"/>
</dbReference>
<evidence type="ECO:0000256" key="5">
    <source>
        <dbReference type="ARBA" id="ARBA00022645"/>
    </source>
</evidence>
<evidence type="ECO:0000256" key="9">
    <source>
        <dbReference type="ARBA" id="ARBA00022960"/>
    </source>
</evidence>
<proteinExistence type="inferred from homology"/>
<dbReference type="AlphaFoldDB" id="A0A1H8MUM8"/>
<dbReference type="GO" id="GO:0005886">
    <property type="term" value="C:plasma membrane"/>
    <property type="evidence" value="ECO:0007669"/>
    <property type="project" value="UniProtKB-UniRule"/>
</dbReference>
<dbReference type="EMBL" id="FOCT01000014">
    <property type="protein sequence ID" value="SEO21181.1"/>
    <property type="molecule type" value="Genomic_DNA"/>
</dbReference>
<dbReference type="InterPro" id="IPR001460">
    <property type="entry name" value="PCN-bd_Tpept"/>
</dbReference>
<comment type="subcellular location">
    <subcellularLocation>
        <location evidence="1">Membrane</location>
    </subcellularLocation>
</comment>
<evidence type="ECO:0000256" key="17">
    <source>
        <dbReference type="SAM" id="MobiDB-lite"/>
    </source>
</evidence>
<keyword evidence="14 16" id="KW-0131">Cell cycle</keyword>